<dbReference type="SMART" id="SM00953">
    <property type="entry name" value="RES"/>
    <property type="match status" value="1"/>
</dbReference>
<feature type="domain" description="RES" evidence="2">
    <location>
        <begin position="59"/>
        <end position="183"/>
    </location>
</feature>
<dbReference type="Proteomes" id="UP000008363">
    <property type="component" value="Unassembled WGS sequence"/>
</dbReference>
<organism evidence="3 4">
    <name type="scientific">Gordonia rhizosphera NBRC 16068</name>
    <dbReference type="NCBI Taxonomy" id="1108045"/>
    <lineage>
        <taxon>Bacteria</taxon>
        <taxon>Bacillati</taxon>
        <taxon>Actinomycetota</taxon>
        <taxon>Actinomycetes</taxon>
        <taxon>Mycobacteriales</taxon>
        <taxon>Gordoniaceae</taxon>
        <taxon>Gordonia</taxon>
    </lineage>
</organism>
<protein>
    <recommendedName>
        <fullName evidence="2">RES domain-containing protein</fullName>
    </recommendedName>
</protein>
<dbReference type="Pfam" id="PF08808">
    <property type="entry name" value="RES"/>
    <property type="match status" value="1"/>
</dbReference>
<dbReference type="AlphaFoldDB" id="K6WTC2"/>
<dbReference type="STRING" id="1108045.GORHZ_070_00390"/>
<evidence type="ECO:0000256" key="1">
    <source>
        <dbReference type="SAM" id="MobiDB-lite"/>
    </source>
</evidence>
<evidence type="ECO:0000259" key="2">
    <source>
        <dbReference type="SMART" id="SM00953"/>
    </source>
</evidence>
<sequence>MVNERLPKVPQNPPADLSAESRDVTSFAGILWRIHRTAGIHVLAWNTPRTFGPLADMRYDPHPGPRPAASSVGVHYNATDIKTALAEVYQQDRVIDLRGNGPQLTAWRPTRPLRLLDLTDTWAIRNGASFVLNAAPKRVCRRWSRAIYEQFPDLDGIHVHSTMTGAPNIVVTDRSADAFPVHPDFSEALWAVETLVRSQARTIGYRVI</sequence>
<comment type="caution">
    <text evidence="3">The sequence shown here is derived from an EMBL/GenBank/DDBJ whole genome shotgun (WGS) entry which is preliminary data.</text>
</comment>
<proteinExistence type="predicted"/>
<evidence type="ECO:0000313" key="3">
    <source>
        <dbReference type="EMBL" id="GAB89784.1"/>
    </source>
</evidence>
<evidence type="ECO:0000313" key="4">
    <source>
        <dbReference type="Proteomes" id="UP000008363"/>
    </source>
</evidence>
<name>K6WTC2_9ACTN</name>
<dbReference type="EMBL" id="BAHC01000070">
    <property type="protein sequence ID" value="GAB89784.1"/>
    <property type="molecule type" value="Genomic_DNA"/>
</dbReference>
<dbReference type="OrthoDB" id="3256236at2"/>
<accession>K6WTC2</accession>
<dbReference type="eggNOG" id="ENOG5030UZC">
    <property type="taxonomic scope" value="Bacteria"/>
</dbReference>
<feature type="region of interest" description="Disordered" evidence="1">
    <location>
        <begin position="1"/>
        <end position="20"/>
    </location>
</feature>
<reference evidence="3 4" key="1">
    <citation type="submission" date="2012-08" db="EMBL/GenBank/DDBJ databases">
        <title>Whole genome shotgun sequence of Gordonia rhizosphera NBRC 16068.</title>
        <authorList>
            <person name="Takarada H."/>
            <person name="Isaki S."/>
            <person name="Hosoyama A."/>
            <person name="Tsuchikane K."/>
            <person name="Katsumata H."/>
            <person name="Baba S."/>
            <person name="Ohji S."/>
            <person name="Yamazaki S."/>
            <person name="Fujita N."/>
        </authorList>
    </citation>
    <scope>NUCLEOTIDE SEQUENCE [LARGE SCALE GENOMIC DNA]</scope>
    <source>
        <strain evidence="3 4">NBRC 16068</strain>
    </source>
</reference>
<dbReference type="RefSeq" id="WP_006332093.1">
    <property type="nucleotide sequence ID" value="NZ_BAHC01000070.1"/>
</dbReference>
<keyword evidence="4" id="KW-1185">Reference proteome</keyword>
<gene>
    <name evidence="3" type="ORF">GORHZ_070_00390</name>
</gene>
<dbReference type="InterPro" id="IPR014914">
    <property type="entry name" value="RES_dom"/>
</dbReference>